<evidence type="ECO:0000313" key="5">
    <source>
        <dbReference type="Proteomes" id="UP001305779"/>
    </source>
</evidence>
<dbReference type="SUPFAM" id="SSF53254">
    <property type="entry name" value="Phosphoglycerate mutase-like"/>
    <property type="match status" value="1"/>
</dbReference>
<dbReference type="PROSITE" id="PS00616">
    <property type="entry name" value="HIS_ACID_PHOSPHAT_1"/>
    <property type="match status" value="1"/>
</dbReference>
<gene>
    <name evidence="4" type="ORF">PRZ48_005380</name>
</gene>
<reference evidence="4 5" key="1">
    <citation type="journal article" date="2023" name="G3 (Bethesda)">
        <title>A chromosome-level genome assembly of Zasmidium syzygii isolated from banana leaves.</title>
        <authorList>
            <person name="van Westerhoven A.C."/>
            <person name="Mehrabi R."/>
            <person name="Talebi R."/>
            <person name="Steentjes M.B.F."/>
            <person name="Corcolon B."/>
            <person name="Chong P.A."/>
            <person name="Kema G.H.J."/>
            <person name="Seidl M.F."/>
        </authorList>
    </citation>
    <scope>NUCLEOTIDE SEQUENCE [LARGE SCALE GENOMIC DNA]</scope>
    <source>
        <strain evidence="4 5">P124</strain>
    </source>
</reference>
<keyword evidence="5" id="KW-1185">Reference proteome</keyword>
<sequence>MSIPRSGTSQYIRFLIEDGCHNSVAALAQAVAGLSQNNQTVSLSGNHSAATKPFWDGYTYCQGRIIQPGKTWHPMKDAELIKLQVMHRHGARSPAAGKVPGDNTEWYQCGNPDEFMFMNQGDMVDGERSPSMKEESTLDGAFSYVLWKGNCDAGQLTALGSHRMEYVGQVLRQVYVDILHFLPQWMESTFQISHTYIWRTRESVENLMTGLYPLQYRAPGQTLTMHVKPSLVETKIGNTAACPKLAAIMSSYTNSSEYAATLAPYTELQKKIVAAYNTTSIKGFNTTQGLYDTASAAYCHGLGLKGNLTAADIQTLTIPGTSAYHNVFRSNLNATEAKTLAVGPWLEEIIASFSDRSTKLQIYSAHDASLDMFLSVVADPDLPWPPFSSSVEIELWQHRQKGNLVRMYYEGMVVPAHPGLNCTFDGCPLETVQNFMKRYIPADLASACKV</sequence>
<dbReference type="Proteomes" id="UP001305779">
    <property type="component" value="Unassembled WGS sequence"/>
</dbReference>
<dbReference type="InterPro" id="IPR050645">
    <property type="entry name" value="Histidine_acid_phosphatase"/>
</dbReference>
<dbReference type="InterPro" id="IPR033379">
    <property type="entry name" value="Acid_Pase_AS"/>
</dbReference>
<comment type="similarity">
    <text evidence="1">Belongs to the histidine acid phosphatase family.</text>
</comment>
<dbReference type="CDD" id="cd07061">
    <property type="entry name" value="HP_HAP_like"/>
    <property type="match status" value="1"/>
</dbReference>
<dbReference type="PANTHER" id="PTHR11567">
    <property type="entry name" value="ACID PHOSPHATASE-RELATED"/>
    <property type="match status" value="1"/>
</dbReference>
<evidence type="ECO:0000313" key="4">
    <source>
        <dbReference type="EMBL" id="KAK4504464.1"/>
    </source>
</evidence>
<protein>
    <recommendedName>
        <fullName evidence="2">3-phytase</fullName>
        <ecNumber evidence="2">3.1.3.8</ecNumber>
    </recommendedName>
</protein>
<keyword evidence="3" id="KW-0378">Hydrolase</keyword>
<dbReference type="InterPro" id="IPR000560">
    <property type="entry name" value="His_Pase_clade-2"/>
</dbReference>
<accession>A0ABR0ESV2</accession>
<organism evidence="4 5">
    <name type="scientific">Zasmidium cellare</name>
    <name type="common">Wine cellar mold</name>
    <name type="synonym">Racodium cellare</name>
    <dbReference type="NCBI Taxonomy" id="395010"/>
    <lineage>
        <taxon>Eukaryota</taxon>
        <taxon>Fungi</taxon>
        <taxon>Dikarya</taxon>
        <taxon>Ascomycota</taxon>
        <taxon>Pezizomycotina</taxon>
        <taxon>Dothideomycetes</taxon>
        <taxon>Dothideomycetidae</taxon>
        <taxon>Mycosphaerellales</taxon>
        <taxon>Mycosphaerellaceae</taxon>
        <taxon>Zasmidium</taxon>
    </lineage>
</organism>
<evidence type="ECO:0000256" key="1">
    <source>
        <dbReference type="ARBA" id="ARBA00005375"/>
    </source>
</evidence>
<comment type="caution">
    <text evidence="4">The sequence shown here is derived from an EMBL/GenBank/DDBJ whole genome shotgun (WGS) entry which is preliminary data.</text>
</comment>
<dbReference type="Gene3D" id="3.40.50.1240">
    <property type="entry name" value="Phosphoglycerate mutase-like"/>
    <property type="match status" value="1"/>
</dbReference>
<dbReference type="PANTHER" id="PTHR11567:SF110">
    <property type="entry name" value="2-PHOSPHOXYLOSE PHOSPHATASE 1"/>
    <property type="match status" value="1"/>
</dbReference>
<dbReference type="EMBL" id="JAXOVC010000003">
    <property type="protein sequence ID" value="KAK4504464.1"/>
    <property type="molecule type" value="Genomic_DNA"/>
</dbReference>
<evidence type="ECO:0000256" key="2">
    <source>
        <dbReference type="ARBA" id="ARBA00012632"/>
    </source>
</evidence>
<name>A0ABR0ESV2_ZASCE</name>
<dbReference type="EC" id="3.1.3.8" evidence="2"/>
<dbReference type="InterPro" id="IPR029033">
    <property type="entry name" value="His_PPase_superfam"/>
</dbReference>
<proteinExistence type="inferred from homology"/>
<evidence type="ECO:0000256" key="3">
    <source>
        <dbReference type="ARBA" id="ARBA00022801"/>
    </source>
</evidence>
<dbReference type="Pfam" id="PF00328">
    <property type="entry name" value="His_Phos_2"/>
    <property type="match status" value="1"/>
</dbReference>